<dbReference type="KEGG" id="egl:EGR_03543"/>
<proteinExistence type="predicted"/>
<keyword evidence="2" id="KW-1185">Reference proteome</keyword>
<comment type="caution">
    <text evidence="1">The sequence shown here is derived from an EMBL/GenBank/DDBJ whole genome shotgun (WGS) entry which is preliminary data.</text>
</comment>
<dbReference type="EMBL" id="APAU02000019">
    <property type="protein sequence ID" value="EUB61479.1"/>
    <property type="molecule type" value="Genomic_DNA"/>
</dbReference>
<sequence>MTMTAPRGAAWIVTPNLQDSCESLAWKYSVQCPECSKALEPFLTSIQKDTSTTRMRVGTREKDFTATQSVKIVIEVVEVEPSRRSISLLSRMEVVMGVTLLRLCLEYLQMPNILEQCKDVILSFMLTKWYLSLRP</sequence>
<reference evidence="1 2" key="1">
    <citation type="journal article" date="2013" name="Nat. Genet.">
        <title>The genome of the hydatid tapeworm Echinococcus granulosus.</title>
        <authorList>
            <person name="Zheng H."/>
            <person name="Zhang W."/>
            <person name="Zhang L."/>
            <person name="Zhang Z."/>
            <person name="Li J."/>
            <person name="Lu G."/>
            <person name="Zhu Y."/>
            <person name="Wang Y."/>
            <person name="Huang Y."/>
            <person name="Liu J."/>
            <person name="Kang H."/>
            <person name="Chen J."/>
            <person name="Wang L."/>
            <person name="Chen A."/>
            <person name="Yu S."/>
            <person name="Gao Z."/>
            <person name="Jin L."/>
            <person name="Gu W."/>
            <person name="Wang Z."/>
            <person name="Zhao L."/>
            <person name="Shi B."/>
            <person name="Wen H."/>
            <person name="Lin R."/>
            <person name="Jones M.K."/>
            <person name="Brejova B."/>
            <person name="Vinar T."/>
            <person name="Zhao G."/>
            <person name="McManus D.P."/>
            <person name="Chen Z."/>
            <person name="Zhou Y."/>
            <person name="Wang S."/>
        </authorList>
    </citation>
    <scope>NUCLEOTIDE SEQUENCE [LARGE SCALE GENOMIC DNA]</scope>
</reference>
<gene>
    <name evidence="1" type="ORF">EGR_03543</name>
</gene>
<accession>W6V5D9</accession>
<dbReference type="AlphaFoldDB" id="W6V5D9"/>
<dbReference type="GeneID" id="36339258"/>
<dbReference type="CTD" id="36339258"/>
<name>W6V5D9_ECHGR</name>
<dbReference type="RefSeq" id="XP_024352675.1">
    <property type="nucleotide sequence ID" value="XM_024492792.1"/>
</dbReference>
<evidence type="ECO:0000313" key="2">
    <source>
        <dbReference type="Proteomes" id="UP000019149"/>
    </source>
</evidence>
<organism evidence="1 2">
    <name type="scientific">Echinococcus granulosus</name>
    <name type="common">Hydatid tapeworm</name>
    <dbReference type="NCBI Taxonomy" id="6210"/>
    <lineage>
        <taxon>Eukaryota</taxon>
        <taxon>Metazoa</taxon>
        <taxon>Spiralia</taxon>
        <taxon>Lophotrochozoa</taxon>
        <taxon>Platyhelminthes</taxon>
        <taxon>Cestoda</taxon>
        <taxon>Eucestoda</taxon>
        <taxon>Cyclophyllidea</taxon>
        <taxon>Taeniidae</taxon>
        <taxon>Echinococcus</taxon>
        <taxon>Echinococcus granulosus group</taxon>
    </lineage>
</organism>
<dbReference type="Proteomes" id="UP000019149">
    <property type="component" value="Unassembled WGS sequence"/>
</dbReference>
<protein>
    <submittedName>
        <fullName evidence="1">Uncharacterized protein</fullName>
    </submittedName>
</protein>
<evidence type="ECO:0000313" key="1">
    <source>
        <dbReference type="EMBL" id="EUB61479.1"/>
    </source>
</evidence>